<dbReference type="Pfam" id="PF04525">
    <property type="entry name" value="LOR"/>
    <property type="match status" value="1"/>
</dbReference>
<dbReference type="EnsemblProtists" id="EOD39334">
    <property type="protein sequence ID" value="EOD39334"/>
    <property type="gene ID" value="EMIHUDRAFT_439848"/>
</dbReference>
<reference evidence="3" key="2">
    <citation type="submission" date="2024-10" db="UniProtKB">
        <authorList>
            <consortium name="EnsemblProtists"/>
        </authorList>
    </citation>
    <scope>IDENTIFICATION</scope>
</reference>
<feature type="region of interest" description="Disordered" evidence="2">
    <location>
        <begin position="233"/>
        <end position="255"/>
    </location>
</feature>
<reference evidence="4" key="1">
    <citation type="journal article" date="2013" name="Nature">
        <title>Pan genome of the phytoplankton Emiliania underpins its global distribution.</title>
        <authorList>
            <person name="Read B.A."/>
            <person name="Kegel J."/>
            <person name="Klute M.J."/>
            <person name="Kuo A."/>
            <person name="Lefebvre S.C."/>
            <person name="Maumus F."/>
            <person name="Mayer C."/>
            <person name="Miller J."/>
            <person name="Monier A."/>
            <person name="Salamov A."/>
            <person name="Young J."/>
            <person name="Aguilar M."/>
            <person name="Claverie J.M."/>
            <person name="Frickenhaus S."/>
            <person name="Gonzalez K."/>
            <person name="Herman E.K."/>
            <person name="Lin Y.C."/>
            <person name="Napier J."/>
            <person name="Ogata H."/>
            <person name="Sarno A.F."/>
            <person name="Shmutz J."/>
            <person name="Schroeder D."/>
            <person name="de Vargas C."/>
            <person name="Verret F."/>
            <person name="von Dassow P."/>
            <person name="Valentin K."/>
            <person name="Van de Peer Y."/>
            <person name="Wheeler G."/>
            <person name="Dacks J.B."/>
            <person name="Delwiche C.F."/>
            <person name="Dyhrman S.T."/>
            <person name="Glockner G."/>
            <person name="John U."/>
            <person name="Richards T."/>
            <person name="Worden A.Z."/>
            <person name="Zhang X."/>
            <person name="Grigoriev I.V."/>
            <person name="Allen A.E."/>
            <person name="Bidle K."/>
            <person name="Borodovsky M."/>
            <person name="Bowler C."/>
            <person name="Brownlee C."/>
            <person name="Cock J.M."/>
            <person name="Elias M."/>
            <person name="Gladyshev V.N."/>
            <person name="Groth M."/>
            <person name="Guda C."/>
            <person name="Hadaegh A."/>
            <person name="Iglesias-Rodriguez M.D."/>
            <person name="Jenkins J."/>
            <person name="Jones B.M."/>
            <person name="Lawson T."/>
            <person name="Leese F."/>
            <person name="Lindquist E."/>
            <person name="Lobanov A."/>
            <person name="Lomsadze A."/>
            <person name="Malik S.B."/>
            <person name="Marsh M.E."/>
            <person name="Mackinder L."/>
            <person name="Mock T."/>
            <person name="Mueller-Roeber B."/>
            <person name="Pagarete A."/>
            <person name="Parker M."/>
            <person name="Probert I."/>
            <person name="Quesneville H."/>
            <person name="Raines C."/>
            <person name="Rensing S.A."/>
            <person name="Riano-Pachon D.M."/>
            <person name="Richier S."/>
            <person name="Rokitta S."/>
            <person name="Shiraiwa Y."/>
            <person name="Soanes D.M."/>
            <person name="van der Giezen M."/>
            <person name="Wahlund T.M."/>
            <person name="Williams B."/>
            <person name="Wilson W."/>
            <person name="Wolfe G."/>
            <person name="Wurch L.L."/>
        </authorList>
    </citation>
    <scope>NUCLEOTIDE SEQUENCE</scope>
</reference>
<dbReference type="eggNOG" id="ENOG502SDQJ">
    <property type="taxonomic scope" value="Eukaryota"/>
</dbReference>
<dbReference type="InterPro" id="IPR038595">
    <property type="entry name" value="LOR_sf"/>
</dbReference>
<keyword evidence="4" id="KW-1185">Reference proteome</keyword>
<dbReference type="InterPro" id="IPR007612">
    <property type="entry name" value="LOR"/>
</dbReference>
<dbReference type="Proteomes" id="UP000013827">
    <property type="component" value="Unassembled WGS sequence"/>
</dbReference>
<evidence type="ECO:0008006" key="5">
    <source>
        <dbReference type="Google" id="ProtNLM"/>
    </source>
</evidence>
<dbReference type="GeneID" id="17284605"/>
<name>A0A0D3KU99_EMIH1</name>
<organism evidence="3 4">
    <name type="scientific">Emiliania huxleyi (strain CCMP1516)</name>
    <dbReference type="NCBI Taxonomy" id="280463"/>
    <lineage>
        <taxon>Eukaryota</taxon>
        <taxon>Haptista</taxon>
        <taxon>Haptophyta</taxon>
        <taxon>Prymnesiophyceae</taxon>
        <taxon>Isochrysidales</taxon>
        <taxon>Noelaerhabdaceae</taxon>
        <taxon>Emiliania</taxon>
    </lineage>
</organism>
<dbReference type="SUPFAM" id="SSF54518">
    <property type="entry name" value="Tubby C-terminal domain-like"/>
    <property type="match status" value="1"/>
</dbReference>
<feature type="compositionally biased region" description="Basic residues" evidence="2">
    <location>
        <begin position="234"/>
        <end position="247"/>
    </location>
</feature>
<dbReference type="PANTHER" id="PTHR31087">
    <property type="match status" value="1"/>
</dbReference>
<evidence type="ECO:0000313" key="3">
    <source>
        <dbReference type="EnsemblProtists" id="EOD39334"/>
    </source>
</evidence>
<proteinExistence type="inferred from homology"/>
<sequence>MRLLERVLLSAASSPMRLPPSPLARSGPISANLFGDIMGDALKEQKPYERPLLPSLVKKQPASYQLQEKMFSFSGEDFRVRDLSGQEVITIDGGNINLGGWVLDKLAFKEASSGAKFCSVERRAIAASTCYDIYSADGGECVAKVEREWMSMTPKYKFYYEGDANPFADFEAEGSFLDRTYTFKAGWGDTIARVRRAPELVSDLDTYVVDVAAGVDAAAILAMAVIIDEEHTTTTRRTRRGPRRRPRAAAAGRSVEHTTVTCGAKGMHGAYGARGATSHSLCIHVRC</sequence>
<dbReference type="PANTHER" id="PTHR31087:SF161">
    <property type="entry name" value="TUBBY C 2 FAMILY PROTEIN"/>
    <property type="match status" value="1"/>
</dbReference>
<dbReference type="KEGG" id="ehx:EMIHUDRAFT_439848"/>
<evidence type="ECO:0000256" key="2">
    <source>
        <dbReference type="SAM" id="MobiDB-lite"/>
    </source>
</evidence>
<evidence type="ECO:0000256" key="1">
    <source>
        <dbReference type="ARBA" id="ARBA00005437"/>
    </source>
</evidence>
<dbReference type="OMA" id="AKVEREW"/>
<comment type="similarity">
    <text evidence="1">Belongs to the LOR family.</text>
</comment>
<evidence type="ECO:0000313" key="4">
    <source>
        <dbReference type="Proteomes" id="UP000013827"/>
    </source>
</evidence>
<dbReference type="RefSeq" id="XP_005791763.1">
    <property type="nucleotide sequence ID" value="XM_005791706.1"/>
</dbReference>
<dbReference type="Gene3D" id="2.40.160.200">
    <property type="entry name" value="LURP1-related"/>
    <property type="match status" value="1"/>
</dbReference>
<dbReference type="AlphaFoldDB" id="A0A0D3KU99"/>
<dbReference type="HOGENOM" id="CLU_1126246_0_0_1"/>
<protein>
    <recommendedName>
        <fullName evidence="5">Phospholipid scramblase</fullName>
    </recommendedName>
</protein>
<dbReference type="PaxDb" id="2903-EOD39334"/>
<accession>A0A0D3KU99</accession>
<dbReference type="InterPro" id="IPR025659">
    <property type="entry name" value="Tubby-like_C"/>
</dbReference>